<evidence type="ECO:0000259" key="3">
    <source>
        <dbReference type="PROSITE" id="PS51733"/>
    </source>
</evidence>
<dbReference type="CDD" id="cd03144">
    <property type="entry name" value="GATase1_ScBLP_like"/>
    <property type="match status" value="1"/>
</dbReference>
<dbReference type="Gene3D" id="3.30.930.10">
    <property type="entry name" value="Bira Bifunctional Protein, Domain 2"/>
    <property type="match status" value="1"/>
</dbReference>
<evidence type="ECO:0000256" key="2">
    <source>
        <dbReference type="ARBA" id="ARBA00022598"/>
    </source>
</evidence>
<gene>
    <name evidence="4" type="ORF">CTheo_6969</name>
</gene>
<dbReference type="Gene3D" id="3.40.50.880">
    <property type="match status" value="1"/>
</dbReference>
<dbReference type="NCBIfam" id="TIGR00121">
    <property type="entry name" value="birA_ligase"/>
    <property type="match status" value="1"/>
</dbReference>
<evidence type="ECO:0000313" key="4">
    <source>
        <dbReference type="EMBL" id="KAB5589581.1"/>
    </source>
</evidence>
<reference evidence="4 5" key="1">
    <citation type="journal article" date="2019" name="Fungal Biol. Biotechnol.">
        <title>Draft genome sequence of fastidious pathogen Ceratobasidium theobromae, which causes vascular-streak dieback in Theobroma cacao.</title>
        <authorList>
            <person name="Ali S.S."/>
            <person name="Asman A."/>
            <person name="Shao J."/>
            <person name="Firmansyah A.P."/>
            <person name="Susilo A.W."/>
            <person name="Rosmana A."/>
            <person name="McMahon P."/>
            <person name="Junaid M."/>
            <person name="Guest D."/>
            <person name="Kheng T.Y."/>
            <person name="Meinhardt L.W."/>
            <person name="Bailey B.A."/>
        </authorList>
    </citation>
    <scope>NUCLEOTIDE SEQUENCE [LARGE SCALE GENOMIC DNA]</scope>
    <source>
        <strain evidence="4 5">CT2</strain>
    </source>
</reference>
<evidence type="ECO:0000313" key="5">
    <source>
        <dbReference type="Proteomes" id="UP000383932"/>
    </source>
</evidence>
<dbReference type="CDD" id="cd16442">
    <property type="entry name" value="BPL"/>
    <property type="match status" value="1"/>
</dbReference>
<dbReference type="PROSITE" id="PS51733">
    <property type="entry name" value="BPL_LPL_CATALYTIC"/>
    <property type="match status" value="1"/>
</dbReference>
<name>A0A5N5QDP8_9AGAM</name>
<dbReference type="PANTHER" id="PTHR12835">
    <property type="entry name" value="BIOTIN PROTEIN LIGASE"/>
    <property type="match status" value="1"/>
</dbReference>
<dbReference type="Proteomes" id="UP000383932">
    <property type="component" value="Unassembled WGS sequence"/>
</dbReference>
<dbReference type="Pfam" id="PF09825">
    <property type="entry name" value="BPL_N"/>
    <property type="match status" value="1"/>
</dbReference>
<keyword evidence="5" id="KW-1185">Reference proteome</keyword>
<dbReference type="InterPro" id="IPR004408">
    <property type="entry name" value="Biotin_CoA_COase_ligase"/>
</dbReference>
<dbReference type="InterPro" id="IPR004143">
    <property type="entry name" value="BPL_LPL_catalytic"/>
</dbReference>
<comment type="similarity">
    <text evidence="1">Belongs to the biotin--protein ligase family.</text>
</comment>
<dbReference type="SUPFAM" id="SSF52317">
    <property type="entry name" value="Class I glutamine amidotransferase-like"/>
    <property type="match status" value="1"/>
</dbReference>
<dbReference type="Pfam" id="PF03099">
    <property type="entry name" value="BPL_LplA_LipB"/>
    <property type="match status" value="1"/>
</dbReference>
<dbReference type="SUPFAM" id="SSF55681">
    <property type="entry name" value="Class II aaRS and biotin synthetases"/>
    <property type="match status" value="1"/>
</dbReference>
<dbReference type="InterPro" id="IPR019197">
    <property type="entry name" value="Biotin-prot_ligase_N"/>
</dbReference>
<proteinExistence type="inferred from homology"/>
<organism evidence="4 5">
    <name type="scientific">Ceratobasidium theobromae</name>
    <dbReference type="NCBI Taxonomy" id="1582974"/>
    <lineage>
        <taxon>Eukaryota</taxon>
        <taxon>Fungi</taxon>
        <taxon>Dikarya</taxon>
        <taxon>Basidiomycota</taxon>
        <taxon>Agaricomycotina</taxon>
        <taxon>Agaricomycetes</taxon>
        <taxon>Cantharellales</taxon>
        <taxon>Ceratobasidiaceae</taxon>
        <taxon>Ceratobasidium</taxon>
    </lineage>
</organism>
<sequence length="655" mass="71581">MPMDVLVYDGPGVSEASLLHTLATLSALLRPNYTVRAVGAKLLETEPWPPSCALIVIPGGRDLPYVEHLAKSIQKIKDFVEQGGAYLGICAGAYFASGRVEWEVGTPLQVIGDRSLKFFPGTSRGCAYPGFEYESEAGARLLDITATIHGEDSEQVFEGVYYNGGGVFEGADTPQMRALGVVVTARYPNGKPAAVTCAVGRGTAALWGLHPEYSITQEPHRTVLGRLSQRSPSEVAALESRRHILMRGVLAGLGLTVPGGAASTKLSVTPLPQLLCASPSRPTAVGTILSAFDRHFKSGGSKEFEDSKDKFRFLESQSDRLAEARKEAEGRKDTDTEEQANVRDIIVYENTLPTTVDAPLFDISLYFKHLQDARTNAPFIKQTSWGMGEVLLYGEVVTSTQTLFDRNITLLSTLPHPVLSLATVQTAGRGRGNNVWLSPLGCLMTSLLMRPSPDIPYDRTVFIQYLVGLAVTEACRKVMPGAEGQRVRLKWPNDIYIVEADGKTKKKVGGILITTSFMDNMMHIVIGCGVNVLNQPPIISLKQLYTEGEVNPLLTMENVAANIMSTFEDMWRQFAEAKGSFEPFMDMYLERWLHSDEQVTLMTTNPPTKVRICGINTKTGFLRTIPERGGGSTFIDLQPDGNSFDMMAGLIKTKS</sequence>
<feature type="domain" description="BPL/LPL catalytic" evidence="3">
    <location>
        <begin position="374"/>
        <end position="575"/>
    </location>
</feature>
<dbReference type="GO" id="GO:0005737">
    <property type="term" value="C:cytoplasm"/>
    <property type="evidence" value="ECO:0007669"/>
    <property type="project" value="TreeGrafter"/>
</dbReference>
<evidence type="ECO:0000256" key="1">
    <source>
        <dbReference type="ARBA" id="ARBA00009934"/>
    </source>
</evidence>
<dbReference type="GO" id="GO:0004077">
    <property type="term" value="F:biotin--[biotin carboxyl-carrier protein] ligase activity"/>
    <property type="evidence" value="ECO:0007669"/>
    <property type="project" value="InterPro"/>
</dbReference>
<dbReference type="PANTHER" id="PTHR12835:SF5">
    <property type="entry name" value="BIOTIN--PROTEIN LIGASE"/>
    <property type="match status" value="1"/>
</dbReference>
<dbReference type="InterPro" id="IPR045864">
    <property type="entry name" value="aa-tRNA-synth_II/BPL/LPL"/>
</dbReference>
<comment type="caution">
    <text evidence="4">The sequence shown here is derived from an EMBL/GenBank/DDBJ whole genome shotgun (WGS) entry which is preliminary data.</text>
</comment>
<dbReference type="EMBL" id="SSOP01000251">
    <property type="protein sequence ID" value="KAB5589581.1"/>
    <property type="molecule type" value="Genomic_DNA"/>
</dbReference>
<accession>A0A5N5QDP8</accession>
<dbReference type="OrthoDB" id="10250105at2759"/>
<keyword evidence="2" id="KW-0436">Ligase</keyword>
<dbReference type="AlphaFoldDB" id="A0A5N5QDP8"/>
<protein>
    <recommendedName>
        <fullName evidence="3">BPL/LPL catalytic domain-containing protein</fullName>
    </recommendedName>
</protein>
<dbReference type="InterPro" id="IPR029062">
    <property type="entry name" value="Class_I_gatase-like"/>
</dbReference>